<evidence type="ECO:0000256" key="1">
    <source>
        <dbReference type="ARBA" id="ARBA00029464"/>
    </source>
</evidence>
<name>A0A6A6BW24_ZASCE</name>
<dbReference type="AlphaFoldDB" id="A0A6A6BW24"/>
<sequence>MTTVSQRPVDFFSDGLRIRGTLFSPSSCSSPAKKHPIVVFGHGFGGLKEWAIPETAEALAQAGIAGLSFDYRNFGDSEGMPREEVSHLGRLQNWQDAITYALSLPETDAQRLGIWGTSLGGRDALAIAAVDKRVKSVLAQAPLIYWTESSAARMAGYDDDLVGFRSDLAKDRMNKMRGDEPQYVHFVRGSGDDIKQSFIESLTMGERRSFYNRITLQSYSPTVLMDVSSLISRISPVPVRFVFAEDDTLPGQVWAYELAKEPKSLIKIKGHHFSPYMESKSKAIEAARDWFIDTLVVRDAV</sequence>
<reference evidence="3" key="1">
    <citation type="journal article" date="2020" name="Stud. Mycol.">
        <title>101 Dothideomycetes genomes: a test case for predicting lifestyles and emergence of pathogens.</title>
        <authorList>
            <person name="Haridas S."/>
            <person name="Albert R."/>
            <person name="Binder M."/>
            <person name="Bloem J."/>
            <person name="Labutti K."/>
            <person name="Salamov A."/>
            <person name="Andreopoulos B."/>
            <person name="Baker S."/>
            <person name="Barry K."/>
            <person name="Bills G."/>
            <person name="Bluhm B."/>
            <person name="Cannon C."/>
            <person name="Castanera R."/>
            <person name="Culley D."/>
            <person name="Daum C."/>
            <person name="Ezra D."/>
            <person name="Gonzalez J."/>
            <person name="Henrissat B."/>
            <person name="Kuo A."/>
            <person name="Liang C."/>
            <person name="Lipzen A."/>
            <person name="Lutzoni F."/>
            <person name="Magnuson J."/>
            <person name="Mondo S."/>
            <person name="Nolan M."/>
            <person name="Ohm R."/>
            <person name="Pangilinan J."/>
            <person name="Park H.-J."/>
            <person name="Ramirez L."/>
            <person name="Alfaro M."/>
            <person name="Sun H."/>
            <person name="Tritt A."/>
            <person name="Yoshinaga Y."/>
            <person name="Zwiers L.-H."/>
            <person name="Turgeon B."/>
            <person name="Goodwin S."/>
            <person name="Spatafora J."/>
            <person name="Crous P."/>
            <person name="Grigoriev I."/>
        </authorList>
    </citation>
    <scope>NUCLEOTIDE SEQUENCE</scope>
    <source>
        <strain evidence="3">ATCC 36951</strain>
    </source>
</reference>
<protein>
    <recommendedName>
        <fullName evidence="2">AB hydrolase-1 domain-containing protein</fullName>
    </recommendedName>
</protein>
<comment type="similarity">
    <text evidence="1">Belongs to the polyketide transferase af380 family.</text>
</comment>
<dbReference type="Pfam" id="PF00561">
    <property type="entry name" value="Abhydrolase_1"/>
    <property type="match status" value="1"/>
</dbReference>
<evidence type="ECO:0000313" key="3">
    <source>
        <dbReference type="EMBL" id="KAF2159001.1"/>
    </source>
</evidence>
<dbReference type="EMBL" id="ML993644">
    <property type="protein sequence ID" value="KAF2159001.1"/>
    <property type="molecule type" value="Genomic_DNA"/>
</dbReference>
<dbReference type="OrthoDB" id="2498029at2759"/>
<dbReference type="Proteomes" id="UP000799537">
    <property type="component" value="Unassembled WGS sequence"/>
</dbReference>
<dbReference type="RefSeq" id="XP_033659890.1">
    <property type="nucleotide sequence ID" value="XM_033809971.1"/>
</dbReference>
<dbReference type="PANTHER" id="PTHR47751">
    <property type="entry name" value="SUPERFAMILY HYDROLASE, PUTATIVE (AFU_ORTHOLOGUE AFUA_2G16580)-RELATED"/>
    <property type="match status" value="1"/>
</dbReference>
<evidence type="ECO:0000313" key="4">
    <source>
        <dbReference type="Proteomes" id="UP000799537"/>
    </source>
</evidence>
<evidence type="ECO:0000259" key="2">
    <source>
        <dbReference type="Pfam" id="PF00561"/>
    </source>
</evidence>
<dbReference type="InterPro" id="IPR000073">
    <property type="entry name" value="AB_hydrolase_1"/>
</dbReference>
<dbReference type="GeneID" id="54563243"/>
<proteinExistence type="inferred from homology"/>
<accession>A0A6A6BW24</accession>
<dbReference type="InterPro" id="IPR051411">
    <property type="entry name" value="Polyketide_trans_af380"/>
</dbReference>
<organism evidence="3 4">
    <name type="scientific">Zasmidium cellare ATCC 36951</name>
    <dbReference type="NCBI Taxonomy" id="1080233"/>
    <lineage>
        <taxon>Eukaryota</taxon>
        <taxon>Fungi</taxon>
        <taxon>Dikarya</taxon>
        <taxon>Ascomycota</taxon>
        <taxon>Pezizomycotina</taxon>
        <taxon>Dothideomycetes</taxon>
        <taxon>Dothideomycetidae</taxon>
        <taxon>Mycosphaerellales</taxon>
        <taxon>Mycosphaerellaceae</taxon>
        <taxon>Zasmidium</taxon>
    </lineage>
</organism>
<dbReference type="SUPFAM" id="SSF53474">
    <property type="entry name" value="alpha/beta-Hydrolases"/>
    <property type="match status" value="1"/>
</dbReference>
<dbReference type="Gene3D" id="3.40.50.1820">
    <property type="entry name" value="alpha/beta hydrolase"/>
    <property type="match status" value="1"/>
</dbReference>
<dbReference type="PANTHER" id="PTHR47751:SF2">
    <property type="entry name" value="DLTD N-TERMINAL DOMAIN PROTEIN (AFU_ORTHOLOGUE AFUA_8G00380)-RELATED"/>
    <property type="match status" value="1"/>
</dbReference>
<dbReference type="Gene3D" id="1.10.10.800">
    <property type="match status" value="1"/>
</dbReference>
<dbReference type="InterPro" id="IPR029058">
    <property type="entry name" value="AB_hydrolase_fold"/>
</dbReference>
<feature type="domain" description="AB hydrolase-1" evidence="2">
    <location>
        <begin position="36"/>
        <end position="169"/>
    </location>
</feature>
<keyword evidence="4" id="KW-1185">Reference proteome</keyword>
<gene>
    <name evidence="3" type="ORF">M409DRAFT_30537</name>
</gene>